<evidence type="ECO:0000256" key="3">
    <source>
        <dbReference type="ARBA" id="ARBA00023002"/>
    </source>
</evidence>
<evidence type="ECO:0000313" key="9">
    <source>
        <dbReference type="Proteomes" id="UP000019489"/>
    </source>
</evidence>
<dbReference type="GO" id="GO:0016652">
    <property type="term" value="F:oxidoreductase activity, acting on NAD(P)H as acceptor"/>
    <property type="evidence" value="ECO:0007669"/>
    <property type="project" value="UniProtKB-UniRule"/>
</dbReference>
<accession>W9GC44</accession>
<comment type="catalytic activity">
    <reaction evidence="5">
        <text>N,N-dimethyl-1,4-phenylenediamine + anthranilate + 2 NAD(+) = 2-(4-dimethylaminophenyl)diazenylbenzoate + 2 NADH + 2 H(+)</text>
        <dbReference type="Rhea" id="RHEA:55872"/>
        <dbReference type="ChEBI" id="CHEBI:15378"/>
        <dbReference type="ChEBI" id="CHEBI:15783"/>
        <dbReference type="ChEBI" id="CHEBI:16567"/>
        <dbReference type="ChEBI" id="CHEBI:57540"/>
        <dbReference type="ChEBI" id="CHEBI:57945"/>
        <dbReference type="ChEBI" id="CHEBI:71579"/>
        <dbReference type="EC" id="1.7.1.17"/>
    </reaction>
    <physiologicalReaction direction="right-to-left" evidence="5">
        <dbReference type="Rhea" id="RHEA:55874"/>
    </physiologicalReaction>
</comment>
<keyword evidence="9" id="KW-1185">Reference proteome</keyword>
<protein>
    <recommendedName>
        <fullName evidence="6">FMN dependent NADH:quinone oxidoreductase</fullName>
        <ecNumber evidence="6">1.6.5.-</ecNumber>
    </recommendedName>
    <alternativeName>
        <fullName evidence="6">Azo-dye reductase</fullName>
    </alternativeName>
    <alternativeName>
        <fullName evidence="6">FMN-dependent NADH-azo compound oxidoreductase</fullName>
    </alternativeName>
    <alternativeName>
        <fullName evidence="6">FMN-dependent NADH-azoreductase</fullName>
        <ecNumber evidence="6">1.7.1.17</ecNumber>
    </alternativeName>
</protein>
<dbReference type="EMBL" id="AWSA01000022">
    <property type="protein sequence ID" value="EWT01424.1"/>
    <property type="molecule type" value="Genomic_DNA"/>
</dbReference>
<sequence length="242" mass="26945">MVKLLHINASPRGEKSNTERIAGAFVSSLREHHDHVRVDVVDLYNHDLPAIAGDNIEAKYTLMVGRPISKDHAESWAQIERAIEHFLSADAYLLATPMWNFSIPYALKYYIDCIVQPGYVFRYNELGQAVPMVHGKKMIVASSRGGDYSPGSPMNAFDFQEPYLRAIFGFIGITDVEFITAQPMDITPELREEAVAVAVDQAVRLASRPDWAVVTADRLRVNPLGLKPQPLVAEEEEATPAP</sequence>
<evidence type="ECO:0000256" key="6">
    <source>
        <dbReference type="HAMAP-Rule" id="MF_01216"/>
    </source>
</evidence>
<keyword evidence="4 6" id="KW-0520">NAD</keyword>
<dbReference type="GO" id="GO:0016655">
    <property type="term" value="F:oxidoreductase activity, acting on NAD(P)H, quinone or similar compound as acceptor"/>
    <property type="evidence" value="ECO:0007669"/>
    <property type="project" value="InterPro"/>
</dbReference>
<dbReference type="PANTHER" id="PTHR43741">
    <property type="entry name" value="FMN-DEPENDENT NADH-AZOREDUCTASE 1"/>
    <property type="match status" value="1"/>
</dbReference>
<dbReference type="PANTHER" id="PTHR43741:SF4">
    <property type="entry name" value="FMN-DEPENDENT NADH:QUINONE OXIDOREDUCTASE"/>
    <property type="match status" value="1"/>
</dbReference>
<dbReference type="PATRIC" id="fig|1386089.3.peg.2314"/>
<dbReference type="EC" id="1.6.5.-" evidence="6"/>
<dbReference type="SUPFAM" id="SSF52218">
    <property type="entry name" value="Flavoproteins"/>
    <property type="match status" value="1"/>
</dbReference>
<evidence type="ECO:0000313" key="8">
    <source>
        <dbReference type="EMBL" id="EWT01424.1"/>
    </source>
</evidence>
<name>W9GC44_9MICO</name>
<dbReference type="AlphaFoldDB" id="W9GC44"/>
<comment type="cofactor">
    <cofactor evidence="6">
        <name>FMN</name>
        <dbReference type="ChEBI" id="CHEBI:58210"/>
    </cofactor>
    <text evidence="6">Binds 1 FMN per subunit.</text>
</comment>
<feature type="binding site" evidence="6">
    <location>
        <begin position="98"/>
        <end position="101"/>
    </location>
    <ligand>
        <name>FMN</name>
        <dbReference type="ChEBI" id="CHEBI:58210"/>
    </ligand>
</feature>
<organism evidence="8 9">
    <name type="scientific">Intrasporangium oryzae NRRL B-24470</name>
    <dbReference type="NCBI Taxonomy" id="1386089"/>
    <lineage>
        <taxon>Bacteria</taxon>
        <taxon>Bacillati</taxon>
        <taxon>Actinomycetota</taxon>
        <taxon>Actinomycetes</taxon>
        <taxon>Micrococcales</taxon>
        <taxon>Intrasporangiaceae</taxon>
        <taxon>Intrasporangium</taxon>
    </lineage>
</organism>
<dbReference type="Proteomes" id="UP000019489">
    <property type="component" value="Unassembled WGS sequence"/>
</dbReference>
<comment type="function">
    <text evidence="6">Also exhibits azoreductase activity. Catalyzes the reductive cleavage of the azo bond in aromatic azo compounds to the corresponding amines.</text>
</comment>
<feature type="binding site" evidence="6">
    <location>
        <position position="10"/>
    </location>
    <ligand>
        <name>FMN</name>
        <dbReference type="ChEBI" id="CHEBI:58210"/>
    </ligand>
</feature>
<dbReference type="InterPro" id="IPR023048">
    <property type="entry name" value="NADH:quinone_OxRdtase_FMN_depd"/>
</dbReference>
<dbReference type="Pfam" id="PF02525">
    <property type="entry name" value="Flavodoxin_2"/>
    <property type="match status" value="1"/>
</dbReference>
<comment type="caution">
    <text evidence="8">The sequence shown here is derived from an EMBL/GenBank/DDBJ whole genome shotgun (WGS) entry which is preliminary data.</text>
</comment>
<evidence type="ECO:0000259" key="7">
    <source>
        <dbReference type="Pfam" id="PF02525"/>
    </source>
</evidence>
<feature type="domain" description="Flavodoxin-like fold" evidence="7">
    <location>
        <begin position="3"/>
        <end position="202"/>
    </location>
</feature>
<dbReference type="GO" id="GO:0010181">
    <property type="term" value="F:FMN binding"/>
    <property type="evidence" value="ECO:0007669"/>
    <property type="project" value="UniProtKB-UniRule"/>
</dbReference>
<evidence type="ECO:0000256" key="2">
    <source>
        <dbReference type="ARBA" id="ARBA00022643"/>
    </source>
</evidence>
<keyword evidence="1 6" id="KW-0285">Flavoprotein</keyword>
<reference evidence="8 9" key="1">
    <citation type="submission" date="2013-08" db="EMBL/GenBank/DDBJ databases">
        <title>Intrasporangium oryzae NRRL B-24470.</title>
        <authorList>
            <person name="Liu H."/>
            <person name="Wang G."/>
        </authorList>
    </citation>
    <scope>NUCLEOTIDE SEQUENCE [LARGE SCALE GENOMIC DNA]</scope>
    <source>
        <strain evidence="8 9">NRRL B-24470</strain>
    </source>
</reference>
<dbReference type="HAMAP" id="MF_01216">
    <property type="entry name" value="Azoreductase_type1"/>
    <property type="match status" value="1"/>
</dbReference>
<proteinExistence type="inferred from homology"/>
<comment type="catalytic activity">
    <reaction evidence="6">
        <text>2 a quinone + NADH + H(+) = 2 a 1,4-benzosemiquinone + NAD(+)</text>
        <dbReference type="Rhea" id="RHEA:65952"/>
        <dbReference type="ChEBI" id="CHEBI:15378"/>
        <dbReference type="ChEBI" id="CHEBI:57540"/>
        <dbReference type="ChEBI" id="CHEBI:57945"/>
        <dbReference type="ChEBI" id="CHEBI:132124"/>
        <dbReference type="ChEBI" id="CHEBI:134225"/>
    </reaction>
</comment>
<evidence type="ECO:0000256" key="1">
    <source>
        <dbReference type="ARBA" id="ARBA00022630"/>
    </source>
</evidence>
<comment type="subunit">
    <text evidence="6">Homodimer.</text>
</comment>
<comment type="caution">
    <text evidence="6">Lacks conserved residue(s) required for the propagation of feature annotation.</text>
</comment>
<dbReference type="Gene3D" id="3.40.50.360">
    <property type="match status" value="1"/>
</dbReference>
<comment type="function">
    <text evidence="6">Quinone reductase that provides resistance to thiol-specific stress caused by electrophilic quinones.</text>
</comment>
<keyword evidence="2 6" id="KW-0288">FMN</keyword>
<evidence type="ECO:0000256" key="4">
    <source>
        <dbReference type="ARBA" id="ARBA00023027"/>
    </source>
</evidence>
<dbReference type="EC" id="1.7.1.17" evidence="6"/>
<dbReference type="GO" id="GO:0009055">
    <property type="term" value="F:electron transfer activity"/>
    <property type="evidence" value="ECO:0007669"/>
    <property type="project" value="UniProtKB-UniRule"/>
</dbReference>
<dbReference type="eggNOG" id="COG1182">
    <property type="taxonomic scope" value="Bacteria"/>
</dbReference>
<feature type="binding site" evidence="6">
    <location>
        <begin position="143"/>
        <end position="146"/>
    </location>
    <ligand>
        <name>FMN</name>
        <dbReference type="ChEBI" id="CHEBI:58210"/>
    </ligand>
</feature>
<dbReference type="InterPro" id="IPR003680">
    <property type="entry name" value="Flavodoxin_fold"/>
</dbReference>
<gene>
    <name evidence="6" type="primary">azoR</name>
    <name evidence="8" type="ORF">N865_10495</name>
</gene>
<keyword evidence="3 6" id="KW-0560">Oxidoreductase</keyword>
<evidence type="ECO:0000256" key="5">
    <source>
        <dbReference type="ARBA" id="ARBA00048542"/>
    </source>
</evidence>
<dbReference type="InterPro" id="IPR050104">
    <property type="entry name" value="FMN-dep_NADH:Q_OxRdtase_AzoR1"/>
</dbReference>
<dbReference type="InterPro" id="IPR029039">
    <property type="entry name" value="Flavoprotein-like_sf"/>
</dbReference>
<comment type="similarity">
    <text evidence="6">Belongs to the azoreductase type 1 family.</text>
</comment>